<name>A0A917B703_HALAA</name>
<dbReference type="Gene3D" id="3.40.50.1820">
    <property type="entry name" value="alpha/beta hydrolase"/>
    <property type="match status" value="1"/>
</dbReference>
<evidence type="ECO:0000313" key="5">
    <source>
        <dbReference type="Proteomes" id="UP000660110"/>
    </source>
</evidence>
<evidence type="ECO:0000313" key="4">
    <source>
        <dbReference type="EMBL" id="GGF26864.1"/>
    </source>
</evidence>
<protein>
    <submittedName>
        <fullName evidence="4">Peptidase</fullName>
    </submittedName>
</protein>
<reference evidence="4" key="1">
    <citation type="journal article" date="2014" name="Int. J. Syst. Evol. Microbiol.">
        <title>Complete genome sequence of Corynebacterium casei LMG S-19264T (=DSM 44701T), isolated from a smear-ripened cheese.</title>
        <authorList>
            <consortium name="US DOE Joint Genome Institute (JGI-PGF)"/>
            <person name="Walter F."/>
            <person name="Albersmeier A."/>
            <person name="Kalinowski J."/>
            <person name="Ruckert C."/>
        </authorList>
    </citation>
    <scope>NUCLEOTIDE SEQUENCE</scope>
    <source>
        <strain evidence="4">CGMCC 1.12153</strain>
    </source>
</reference>
<feature type="signal peptide" evidence="2">
    <location>
        <begin position="1"/>
        <end position="20"/>
    </location>
</feature>
<organism evidence="4 5">
    <name type="scientific">Halobacillus andaensis</name>
    <dbReference type="NCBI Taxonomy" id="1176239"/>
    <lineage>
        <taxon>Bacteria</taxon>
        <taxon>Bacillati</taxon>
        <taxon>Bacillota</taxon>
        <taxon>Bacilli</taxon>
        <taxon>Bacillales</taxon>
        <taxon>Bacillaceae</taxon>
        <taxon>Halobacillus</taxon>
    </lineage>
</organism>
<dbReference type="GO" id="GO:0004252">
    <property type="term" value="F:serine-type endopeptidase activity"/>
    <property type="evidence" value="ECO:0007669"/>
    <property type="project" value="TreeGrafter"/>
</dbReference>
<reference evidence="4" key="2">
    <citation type="submission" date="2020-09" db="EMBL/GenBank/DDBJ databases">
        <authorList>
            <person name="Sun Q."/>
            <person name="Zhou Y."/>
        </authorList>
    </citation>
    <scope>NUCLEOTIDE SEQUENCE</scope>
    <source>
        <strain evidence="4">CGMCC 1.12153</strain>
    </source>
</reference>
<keyword evidence="1" id="KW-0378">Hydrolase</keyword>
<dbReference type="PANTHER" id="PTHR42776:SF27">
    <property type="entry name" value="DIPEPTIDYL PEPTIDASE FAMILY MEMBER 6"/>
    <property type="match status" value="1"/>
</dbReference>
<dbReference type="SUPFAM" id="SSF53474">
    <property type="entry name" value="alpha/beta-Hydrolases"/>
    <property type="match status" value="1"/>
</dbReference>
<dbReference type="AlphaFoldDB" id="A0A917B703"/>
<sequence>MYKFCLRILTLLFLVMGAGCSESSSHEPYILSNEKIEIPETSHSKTTEAYQLNYRSDGLEVSGFVVKPKEINEDLPLLIFNRGGNQEYSKIDERMLSGYLSYWANKGYVVLASQYRGNDRGEGKEEFGGADINDVLNLTHVAEELEDVDTNNKVMLGTSRGGMMTYLALKEEMDIQAAAVVSGISDLFLFYEEREAAMKRGLAEWVGDPDTEKEEYEKRSASYWSEKLSSPLFILHGDEDEKVSVEHSRKLADQLEPRSQDFKYKEYEGGGHGLTNYAEEYTEEVDDWFKRYIN</sequence>
<dbReference type="EMBL" id="BMEL01000003">
    <property type="protein sequence ID" value="GGF26864.1"/>
    <property type="molecule type" value="Genomic_DNA"/>
</dbReference>
<dbReference type="InterPro" id="IPR029058">
    <property type="entry name" value="AB_hydrolase_fold"/>
</dbReference>
<dbReference type="RefSeq" id="WP_188378065.1">
    <property type="nucleotide sequence ID" value="NZ_BMEL01000003.1"/>
</dbReference>
<accession>A0A917B703</accession>
<dbReference type="Proteomes" id="UP000660110">
    <property type="component" value="Unassembled WGS sequence"/>
</dbReference>
<dbReference type="GO" id="GO:0006508">
    <property type="term" value="P:proteolysis"/>
    <property type="evidence" value="ECO:0007669"/>
    <property type="project" value="InterPro"/>
</dbReference>
<gene>
    <name evidence="4" type="ORF">GCM10010954_27390</name>
</gene>
<feature type="chain" id="PRO_5038864779" evidence="2">
    <location>
        <begin position="21"/>
        <end position="294"/>
    </location>
</feature>
<proteinExistence type="predicted"/>
<evidence type="ECO:0000256" key="2">
    <source>
        <dbReference type="SAM" id="SignalP"/>
    </source>
</evidence>
<dbReference type="PANTHER" id="PTHR42776">
    <property type="entry name" value="SERINE PEPTIDASE S9 FAMILY MEMBER"/>
    <property type="match status" value="1"/>
</dbReference>
<dbReference type="PROSITE" id="PS51257">
    <property type="entry name" value="PROKAR_LIPOPROTEIN"/>
    <property type="match status" value="1"/>
</dbReference>
<feature type="domain" description="Peptidase S9 prolyl oligopeptidase catalytic" evidence="3">
    <location>
        <begin position="99"/>
        <end position="294"/>
    </location>
</feature>
<keyword evidence="5" id="KW-1185">Reference proteome</keyword>
<evidence type="ECO:0000259" key="3">
    <source>
        <dbReference type="Pfam" id="PF00326"/>
    </source>
</evidence>
<keyword evidence="2" id="KW-0732">Signal</keyword>
<dbReference type="InterPro" id="IPR001375">
    <property type="entry name" value="Peptidase_S9_cat"/>
</dbReference>
<dbReference type="Pfam" id="PF00326">
    <property type="entry name" value="Peptidase_S9"/>
    <property type="match status" value="1"/>
</dbReference>
<comment type="caution">
    <text evidence="4">The sequence shown here is derived from an EMBL/GenBank/DDBJ whole genome shotgun (WGS) entry which is preliminary data.</text>
</comment>
<evidence type="ECO:0000256" key="1">
    <source>
        <dbReference type="ARBA" id="ARBA00022801"/>
    </source>
</evidence>